<dbReference type="RefSeq" id="WP_183732734.1">
    <property type="nucleotide sequence ID" value="NZ_JACHID010000010.1"/>
</dbReference>
<dbReference type="InterPro" id="IPR023170">
    <property type="entry name" value="HhH_base_excis_C"/>
</dbReference>
<reference evidence="15 16" key="1">
    <citation type="submission" date="2020-08" db="EMBL/GenBank/DDBJ databases">
        <title>Genomic Encyclopedia of Type Strains, Phase IV (KMG-IV): sequencing the most valuable type-strain genomes for metagenomic binning, comparative biology and taxonomic classification.</title>
        <authorList>
            <person name="Goeker M."/>
        </authorList>
    </citation>
    <scope>NUCLEOTIDE SEQUENCE [LARGE SCALE GENOMIC DNA]</scope>
    <source>
        <strain evidence="15 16">DSM 22071</strain>
    </source>
</reference>
<dbReference type="EC" id="3.2.2.31" evidence="5"/>
<dbReference type="InterPro" id="IPR011257">
    <property type="entry name" value="DNA_glycosylase"/>
</dbReference>
<evidence type="ECO:0000256" key="4">
    <source>
        <dbReference type="ARBA" id="ARBA00008343"/>
    </source>
</evidence>
<evidence type="ECO:0000259" key="14">
    <source>
        <dbReference type="SMART" id="SM00478"/>
    </source>
</evidence>
<keyword evidence="8" id="KW-0227">DNA damage</keyword>
<evidence type="ECO:0000256" key="5">
    <source>
        <dbReference type="ARBA" id="ARBA00012045"/>
    </source>
</evidence>
<evidence type="ECO:0000256" key="1">
    <source>
        <dbReference type="ARBA" id="ARBA00000843"/>
    </source>
</evidence>
<protein>
    <recommendedName>
        <fullName evidence="6">Adenine DNA glycosylase</fullName>
        <ecNumber evidence="5">3.2.2.31</ecNumber>
    </recommendedName>
</protein>
<dbReference type="GO" id="GO:0035485">
    <property type="term" value="F:adenine/guanine mispair binding"/>
    <property type="evidence" value="ECO:0007669"/>
    <property type="project" value="TreeGrafter"/>
</dbReference>
<dbReference type="GO" id="GO:0032357">
    <property type="term" value="F:oxidized purine DNA binding"/>
    <property type="evidence" value="ECO:0007669"/>
    <property type="project" value="TreeGrafter"/>
</dbReference>
<dbReference type="InterPro" id="IPR000445">
    <property type="entry name" value="HhH_motif"/>
</dbReference>
<dbReference type="GO" id="GO:0000701">
    <property type="term" value="F:purine-specific mismatch base pair DNA N-glycosylase activity"/>
    <property type="evidence" value="ECO:0007669"/>
    <property type="project" value="UniProtKB-EC"/>
</dbReference>
<accession>A0A7W7Y5B0</accession>
<evidence type="ECO:0000313" key="16">
    <source>
        <dbReference type="Proteomes" id="UP000528322"/>
    </source>
</evidence>
<dbReference type="Pfam" id="PF00633">
    <property type="entry name" value="HHH"/>
    <property type="match status" value="1"/>
</dbReference>
<evidence type="ECO:0000256" key="11">
    <source>
        <dbReference type="ARBA" id="ARBA00023014"/>
    </source>
</evidence>
<comment type="cofactor">
    <cofactor evidence="2">
        <name>[4Fe-4S] cluster</name>
        <dbReference type="ChEBI" id="CHEBI:49883"/>
    </cofactor>
</comment>
<organism evidence="15 16">
    <name type="scientific">Desulfurispira natronophila</name>
    <dbReference type="NCBI Taxonomy" id="682562"/>
    <lineage>
        <taxon>Bacteria</taxon>
        <taxon>Pseudomonadati</taxon>
        <taxon>Chrysiogenota</taxon>
        <taxon>Chrysiogenia</taxon>
        <taxon>Chrysiogenales</taxon>
        <taxon>Chrysiogenaceae</taxon>
        <taxon>Desulfurispira</taxon>
    </lineage>
</organism>
<dbReference type="CDD" id="cd00056">
    <property type="entry name" value="ENDO3c"/>
    <property type="match status" value="1"/>
</dbReference>
<keyword evidence="9 15" id="KW-0378">Hydrolase</keyword>
<dbReference type="PANTHER" id="PTHR42944:SF1">
    <property type="entry name" value="ADENINE DNA GLYCOSYLASE"/>
    <property type="match status" value="1"/>
</dbReference>
<keyword evidence="10" id="KW-0408">Iron</keyword>
<evidence type="ECO:0000313" key="15">
    <source>
        <dbReference type="EMBL" id="MBB5022358.1"/>
    </source>
</evidence>
<evidence type="ECO:0000256" key="9">
    <source>
        <dbReference type="ARBA" id="ARBA00022801"/>
    </source>
</evidence>
<evidence type="ECO:0000256" key="7">
    <source>
        <dbReference type="ARBA" id="ARBA00022723"/>
    </source>
</evidence>
<keyword evidence="13 15" id="KW-0326">Glycosidase</keyword>
<comment type="catalytic activity">
    <reaction evidence="1">
        <text>Hydrolyzes free adenine bases from 7,8-dihydro-8-oxoguanine:adenine mismatched double-stranded DNA, leaving an apurinic site.</text>
        <dbReference type="EC" id="3.2.2.31"/>
    </reaction>
</comment>
<dbReference type="SUPFAM" id="SSF48150">
    <property type="entry name" value="DNA-glycosylase"/>
    <property type="match status" value="1"/>
</dbReference>
<evidence type="ECO:0000256" key="13">
    <source>
        <dbReference type="ARBA" id="ARBA00023295"/>
    </source>
</evidence>
<evidence type="ECO:0000256" key="12">
    <source>
        <dbReference type="ARBA" id="ARBA00023204"/>
    </source>
</evidence>
<keyword evidence="11" id="KW-0411">Iron-sulfur</keyword>
<evidence type="ECO:0000256" key="6">
    <source>
        <dbReference type="ARBA" id="ARBA00022023"/>
    </source>
</evidence>
<sequence length="329" mass="38029">MHELSPFIRAMDSFARQQGRHELPWRQTHTTPYGVWVSEVMLQQTQVQRVIPYYLAFMERFPDIFCLSCASWEEFLPLYRGLGYYRRGENMLACASQVVKFYEGEFPREKKALMALPGIGEYTASAILSFGYGLPHLAFDTNMQKVFGRYLHGNRKAKVDKVSVENIISREEVDMARFNGAVMDFAATLCQRTPHCHICPVKTHCCYARHSGTTEPAAVTRLPRTAFDYRRARVYLWLHQRHRCYYSAYSDSFAPFVLAVGVTSRQQIKEYFRTAFELEVAVRPPHARGQVQDHPALLVHAQILQGEANFCQFPPDEIYRHPRGFIPEG</sequence>
<dbReference type="PANTHER" id="PTHR42944">
    <property type="entry name" value="ADENINE DNA GLYCOSYLASE"/>
    <property type="match status" value="1"/>
</dbReference>
<dbReference type="InterPro" id="IPR003265">
    <property type="entry name" value="HhH-GPD_domain"/>
</dbReference>
<dbReference type="Gene3D" id="1.10.340.30">
    <property type="entry name" value="Hypothetical protein, domain 2"/>
    <property type="match status" value="1"/>
</dbReference>
<dbReference type="InterPro" id="IPR004036">
    <property type="entry name" value="Endonuclease-III-like_CS2"/>
</dbReference>
<keyword evidence="16" id="KW-1185">Reference proteome</keyword>
<dbReference type="GO" id="GO:0006298">
    <property type="term" value="P:mismatch repair"/>
    <property type="evidence" value="ECO:0007669"/>
    <property type="project" value="TreeGrafter"/>
</dbReference>
<dbReference type="PROSITE" id="PS01155">
    <property type="entry name" value="ENDONUCLEASE_III_2"/>
    <property type="match status" value="1"/>
</dbReference>
<evidence type="ECO:0000256" key="10">
    <source>
        <dbReference type="ARBA" id="ARBA00023004"/>
    </source>
</evidence>
<dbReference type="InterPro" id="IPR044298">
    <property type="entry name" value="MIG/MutY"/>
</dbReference>
<evidence type="ECO:0000256" key="2">
    <source>
        <dbReference type="ARBA" id="ARBA00001966"/>
    </source>
</evidence>
<comment type="function">
    <text evidence="3">Adenine glycosylase active on G-A mispairs. MutY also corrects error-prone DNA synthesis past GO lesions which are due to the oxidatively damaged form of guanine: 7,8-dihydro-8-oxoguanine (8-oxo-dGTP).</text>
</comment>
<dbReference type="EMBL" id="JACHID010000010">
    <property type="protein sequence ID" value="MBB5022358.1"/>
    <property type="molecule type" value="Genomic_DNA"/>
</dbReference>
<comment type="similarity">
    <text evidence="4">Belongs to the Nth/MutY family.</text>
</comment>
<dbReference type="GO" id="GO:0034039">
    <property type="term" value="F:8-oxo-7,8-dihydroguanine DNA N-glycosylase activity"/>
    <property type="evidence" value="ECO:0007669"/>
    <property type="project" value="TreeGrafter"/>
</dbReference>
<name>A0A7W7Y5B0_9BACT</name>
<evidence type="ECO:0000256" key="3">
    <source>
        <dbReference type="ARBA" id="ARBA00002933"/>
    </source>
</evidence>
<dbReference type="GO" id="GO:0006284">
    <property type="term" value="P:base-excision repair"/>
    <property type="evidence" value="ECO:0007669"/>
    <property type="project" value="InterPro"/>
</dbReference>
<dbReference type="Gene3D" id="1.10.1670.10">
    <property type="entry name" value="Helix-hairpin-Helix base-excision DNA repair enzymes (C-terminal)"/>
    <property type="match status" value="1"/>
</dbReference>
<dbReference type="Proteomes" id="UP000528322">
    <property type="component" value="Unassembled WGS sequence"/>
</dbReference>
<dbReference type="GO" id="GO:0046872">
    <property type="term" value="F:metal ion binding"/>
    <property type="evidence" value="ECO:0007669"/>
    <property type="project" value="UniProtKB-KW"/>
</dbReference>
<dbReference type="AlphaFoldDB" id="A0A7W7Y5B0"/>
<dbReference type="Pfam" id="PF00730">
    <property type="entry name" value="HhH-GPD"/>
    <property type="match status" value="1"/>
</dbReference>
<dbReference type="SMART" id="SM00478">
    <property type="entry name" value="ENDO3c"/>
    <property type="match status" value="1"/>
</dbReference>
<dbReference type="GO" id="GO:0051536">
    <property type="term" value="F:iron-sulfur cluster binding"/>
    <property type="evidence" value="ECO:0007669"/>
    <property type="project" value="UniProtKB-KW"/>
</dbReference>
<evidence type="ECO:0000256" key="8">
    <source>
        <dbReference type="ARBA" id="ARBA00022763"/>
    </source>
</evidence>
<gene>
    <name evidence="15" type="ORF">HNR37_001693</name>
</gene>
<keyword evidence="12" id="KW-0234">DNA repair</keyword>
<proteinExistence type="inferred from homology"/>
<keyword evidence="7" id="KW-0479">Metal-binding</keyword>
<comment type="caution">
    <text evidence="15">The sequence shown here is derived from an EMBL/GenBank/DDBJ whole genome shotgun (WGS) entry which is preliminary data.</text>
</comment>
<feature type="domain" description="HhH-GPD" evidence="14">
    <location>
        <begin position="41"/>
        <end position="188"/>
    </location>
</feature>